<dbReference type="EnsemblPlants" id="evm.model.02.551">
    <property type="protein sequence ID" value="cds.evm.model.02.551"/>
    <property type="gene ID" value="evm.TU.02.551"/>
</dbReference>
<proteinExistence type="predicted"/>
<dbReference type="Proteomes" id="UP000596661">
    <property type="component" value="Chromosome 2"/>
</dbReference>
<dbReference type="Gramene" id="evm.model.02.551">
    <property type="protein sequence ID" value="cds.evm.model.02.551"/>
    <property type="gene ID" value="evm.TU.02.551"/>
</dbReference>
<protein>
    <submittedName>
        <fullName evidence="1">Uncharacterized protein</fullName>
    </submittedName>
</protein>
<organism evidence="1 2">
    <name type="scientific">Cannabis sativa</name>
    <name type="common">Hemp</name>
    <name type="synonym">Marijuana</name>
    <dbReference type="NCBI Taxonomy" id="3483"/>
    <lineage>
        <taxon>Eukaryota</taxon>
        <taxon>Viridiplantae</taxon>
        <taxon>Streptophyta</taxon>
        <taxon>Embryophyta</taxon>
        <taxon>Tracheophyta</taxon>
        <taxon>Spermatophyta</taxon>
        <taxon>Magnoliopsida</taxon>
        <taxon>eudicotyledons</taxon>
        <taxon>Gunneridae</taxon>
        <taxon>Pentapetalae</taxon>
        <taxon>rosids</taxon>
        <taxon>fabids</taxon>
        <taxon>Rosales</taxon>
        <taxon>Cannabaceae</taxon>
        <taxon>Cannabis</taxon>
    </lineage>
</organism>
<reference evidence="1" key="2">
    <citation type="submission" date="2021-03" db="UniProtKB">
        <authorList>
            <consortium name="EnsemblPlants"/>
        </authorList>
    </citation>
    <scope>IDENTIFICATION</scope>
</reference>
<sequence length="69" mass="7726">MGSATIGKNVRRSPLDKEECICPCDTDITMFWQRGQHLTGWAQASEDSHVTVRRLPNAPLRLPRPDAPP</sequence>
<name>A0A803P1J8_CANSA</name>
<keyword evidence="2" id="KW-1185">Reference proteome</keyword>
<reference evidence="1" key="1">
    <citation type="submission" date="2018-11" db="EMBL/GenBank/DDBJ databases">
        <authorList>
            <person name="Grassa J C."/>
        </authorList>
    </citation>
    <scope>NUCLEOTIDE SEQUENCE [LARGE SCALE GENOMIC DNA]</scope>
</reference>
<evidence type="ECO:0000313" key="1">
    <source>
        <dbReference type="EnsemblPlants" id="cds.evm.model.02.551"/>
    </source>
</evidence>
<evidence type="ECO:0000313" key="2">
    <source>
        <dbReference type="Proteomes" id="UP000596661"/>
    </source>
</evidence>
<dbReference type="EMBL" id="UZAU01000117">
    <property type="status" value="NOT_ANNOTATED_CDS"/>
    <property type="molecule type" value="Genomic_DNA"/>
</dbReference>
<dbReference type="AlphaFoldDB" id="A0A803P1J8"/>
<accession>A0A803P1J8</accession>